<sequence>MVNKYTSSKEVGTWEWNRTSKKSYVQEVEVLEMVWLEKSLVGKLHNQQKFYTLHRSCLINSVLSSFDSPKMLLTISSVFKENF</sequence>
<dbReference type="Proteomes" id="UP000257109">
    <property type="component" value="Unassembled WGS sequence"/>
</dbReference>
<feature type="non-terminal residue" evidence="1">
    <location>
        <position position="1"/>
    </location>
</feature>
<protein>
    <submittedName>
        <fullName evidence="1">Uncharacterized protein</fullName>
    </submittedName>
</protein>
<dbReference type="AlphaFoldDB" id="A0A371H489"/>
<reference evidence="1" key="1">
    <citation type="submission" date="2018-05" db="EMBL/GenBank/DDBJ databases">
        <title>Draft genome of Mucuna pruriens seed.</title>
        <authorList>
            <person name="Nnadi N.E."/>
            <person name="Vos R."/>
            <person name="Hasami M.H."/>
            <person name="Devisetty U.K."/>
            <person name="Aguiy J.C."/>
        </authorList>
    </citation>
    <scope>NUCLEOTIDE SEQUENCE [LARGE SCALE GENOMIC DNA]</scope>
    <source>
        <strain evidence="1">JCA_2017</strain>
    </source>
</reference>
<evidence type="ECO:0000313" key="1">
    <source>
        <dbReference type="EMBL" id="RDX97644.1"/>
    </source>
</evidence>
<proteinExistence type="predicted"/>
<keyword evidence="2" id="KW-1185">Reference proteome</keyword>
<name>A0A371H489_MUCPR</name>
<accession>A0A371H489</accession>
<organism evidence="1 2">
    <name type="scientific">Mucuna pruriens</name>
    <name type="common">Velvet bean</name>
    <name type="synonym">Dolichos pruriens</name>
    <dbReference type="NCBI Taxonomy" id="157652"/>
    <lineage>
        <taxon>Eukaryota</taxon>
        <taxon>Viridiplantae</taxon>
        <taxon>Streptophyta</taxon>
        <taxon>Embryophyta</taxon>
        <taxon>Tracheophyta</taxon>
        <taxon>Spermatophyta</taxon>
        <taxon>Magnoliopsida</taxon>
        <taxon>eudicotyledons</taxon>
        <taxon>Gunneridae</taxon>
        <taxon>Pentapetalae</taxon>
        <taxon>rosids</taxon>
        <taxon>fabids</taxon>
        <taxon>Fabales</taxon>
        <taxon>Fabaceae</taxon>
        <taxon>Papilionoideae</taxon>
        <taxon>50 kb inversion clade</taxon>
        <taxon>NPAAA clade</taxon>
        <taxon>indigoferoid/millettioid clade</taxon>
        <taxon>Phaseoleae</taxon>
        <taxon>Mucuna</taxon>
    </lineage>
</organism>
<evidence type="ECO:0000313" key="2">
    <source>
        <dbReference type="Proteomes" id="UP000257109"/>
    </source>
</evidence>
<gene>
    <name evidence="1" type="ORF">CR513_19568</name>
</gene>
<comment type="caution">
    <text evidence="1">The sequence shown here is derived from an EMBL/GenBank/DDBJ whole genome shotgun (WGS) entry which is preliminary data.</text>
</comment>
<dbReference type="EMBL" id="QJKJ01003602">
    <property type="protein sequence ID" value="RDX97644.1"/>
    <property type="molecule type" value="Genomic_DNA"/>
</dbReference>